<dbReference type="InterPro" id="IPR017853">
    <property type="entry name" value="GH"/>
</dbReference>
<dbReference type="InterPro" id="IPR056300">
    <property type="entry name" value="SusG-like_C"/>
</dbReference>
<dbReference type="Pfam" id="PF00128">
    <property type="entry name" value="Alpha-amylase"/>
    <property type="match status" value="2"/>
</dbReference>
<evidence type="ECO:0000256" key="2">
    <source>
        <dbReference type="ARBA" id="ARBA00023295"/>
    </source>
</evidence>
<dbReference type="GO" id="GO:0009313">
    <property type="term" value="P:oligosaccharide catabolic process"/>
    <property type="evidence" value="ECO:0007669"/>
    <property type="project" value="TreeGrafter"/>
</dbReference>
<evidence type="ECO:0000256" key="1">
    <source>
        <dbReference type="ARBA" id="ARBA00008061"/>
    </source>
</evidence>
<dbReference type="AlphaFoldDB" id="A0AB39W2D4"/>
<dbReference type="InterPro" id="IPR006047">
    <property type="entry name" value="GH13_cat_dom"/>
</dbReference>
<keyword evidence="5" id="KW-0378">Hydrolase</keyword>
<sequence>MKLYINIVFILVFSSVLASCSSSDNEPNPASVYPQYGTRFEKMPKKEDAVIYQVNIRAFSEAGTLKGVQEKLTTIQELGVNVIYLMPIYPVGIVRSSGGLGSPYSVKDYKAVNTDFGTLEDLRVLVEEAHKKNMAVILDWVANHTSWDNGWITAHPDWYQKDASGNIIIPPGTNYNDVAQLDFTNTEMRAAMIDAMSYWVYSANIDGFRCDYADFVPQNFWSEAITALRKIKKNQTILMLAEGSKVSQFAAGFDFTFGFNFFSAIEKVFGESKSATTLQDSNAIEYANNYTPENKVVRYTSNHDVNLSDGTPLELFGGKKGSIAAFVVAAYMNSIPMIYNGQEVGYNKRIDYFNRTPIDWSTGDLDMLAEYKKIVAFRNSSNAIKKGTFKGYSSDAVSAFTMETDTEKVFVLANLTSSAVNYTIPVSLSKMTWKDGFTSAAITATTEISLLPYEYKVLKN</sequence>
<evidence type="ECO:0000256" key="3">
    <source>
        <dbReference type="SAM" id="SignalP"/>
    </source>
</evidence>
<keyword evidence="2" id="KW-0326">Glycosidase</keyword>
<dbReference type="InterPro" id="IPR013780">
    <property type="entry name" value="Glyco_hydro_b"/>
</dbReference>
<gene>
    <name evidence="5" type="ORF">AB3G34_14095</name>
</gene>
<dbReference type="Pfam" id="PF23915">
    <property type="entry name" value="SusG_C"/>
    <property type="match status" value="1"/>
</dbReference>
<dbReference type="SUPFAM" id="SSF51445">
    <property type="entry name" value="(Trans)glycosidases"/>
    <property type="match status" value="1"/>
</dbReference>
<accession>A0AB39W2D4</accession>
<evidence type="ECO:0000313" key="5">
    <source>
        <dbReference type="EMBL" id="XDU95011.1"/>
    </source>
</evidence>
<dbReference type="PROSITE" id="PS51257">
    <property type="entry name" value="PROKAR_LIPOPROTEIN"/>
    <property type="match status" value="1"/>
</dbReference>
<dbReference type="PANTHER" id="PTHR10357:SF205">
    <property type="entry name" value="O-GLYCOSYL HYDROLASE FAMILY 13"/>
    <property type="match status" value="1"/>
</dbReference>
<dbReference type="GO" id="GO:0004556">
    <property type="term" value="F:alpha-amylase activity"/>
    <property type="evidence" value="ECO:0007669"/>
    <property type="project" value="TreeGrafter"/>
</dbReference>
<dbReference type="PANTHER" id="PTHR10357">
    <property type="entry name" value="ALPHA-AMYLASE FAMILY MEMBER"/>
    <property type="match status" value="1"/>
</dbReference>
<organism evidence="5">
    <name type="scientific">Flavobacterium sp. WC2409</name>
    <dbReference type="NCBI Taxonomy" id="3234139"/>
    <lineage>
        <taxon>Bacteria</taxon>
        <taxon>Pseudomonadati</taxon>
        <taxon>Bacteroidota</taxon>
        <taxon>Flavobacteriia</taxon>
        <taxon>Flavobacteriales</taxon>
        <taxon>Flavobacteriaceae</taxon>
        <taxon>Flavobacterium</taxon>
    </lineage>
</organism>
<dbReference type="Gene3D" id="3.20.20.80">
    <property type="entry name" value="Glycosidases"/>
    <property type="match status" value="1"/>
</dbReference>
<dbReference type="CDD" id="cd11313">
    <property type="entry name" value="AmyAc_arch_bac_AmyA"/>
    <property type="match status" value="1"/>
</dbReference>
<feature type="signal peptide" evidence="3">
    <location>
        <begin position="1"/>
        <end position="18"/>
    </location>
</feature>
<comment type="similarity">
    <text evidence="1">Belongs to the glycosyl hydrolase 13 family.</text>
</comment>
<dbReference type="SMART" id="SM00642">
    <property type="entry name" value="Aamy"/>
    <property type="match status" value="1"/>
</dbReference>
<dbReference type="SUPFAM" id="SSF51011">
    <property type="entry name" value="Glycosyl hydrolase domain"/>
    <property type="match status" value="1"/>
</dbReference>
<dbReference type="RefSeq" id="WP_369752810.1">
    <property type="nucleotide sequence ID" value="NZ_CP165625.1"/>
</dbReference>
<evidence type="ECO:0000259" key="4">
    <source>
        <dbReference type="SMART" id="SM00642"/>
    </source>
</evidence>
<proteinExistence type="inferred from homology"/>
<reference evidence="5" key="1">
    <citation type="submission" date="2024-07" db="EMBL/GenBank/DDBJ databases">
        <authorList>
            <person name="Biller S.J."/>
        </authorList>
    </citation>
    <scope>NUCLEOTIDE SEQUENCE</scope>
    <source>
        <strain evidence="5">WC2409</strain>
    </source>
</reference>
<dbReference type="Gene3D" id="2.60.40.1180">
    <property type="entry name" value="Golgi alpha-mannosidase II"/>
    <property type="match status" value="1"/>
</dbReference>
<dbReference type="EMBL" id="CP165625">
    <property type="protein sequence ID" value="XDU95011.1"/>
    <property type="molecule type" value="Genomic_DNA"/>
</dbReference>
<feature type="chain" id="PRO_5044213426" evidence="3">
    <location>
        <begin position="19"/>
        <end position="460"/>
    </location>
</feature>
<protein>
    <submittedName>
        <fullName evidence="5">Alpha-amylase family glycosyl hydrolase</fullName>
    </submittedName>
</protein>
<name>A0AB39W2D4_9FLAO</name>
<keyword evidence="3" id="KW-0732">Signal</keyword>
<feature type="domain" description="Glycosyl hydrolase family 13 catalytic" evidence="4">
    <location>
        <begin position="53"/>
        <end position="378"/>
    </location>
</feature>